<protein>
    <submittedName>
        <fullName evidence="2">Uncharacterized protein</fullName>
    </submittedName>
</protein>
<gene>
    <name evidence="2" type="ORF">DIZ80_10820</name>
</gene>
<comment type="caution">
    <text evidence="2">The sequence shown here is derived from an EMBL/GenBank/DDBJ whole genome shotgun (WGS) entry which is preliminary data.</text>
</comment>
<organism evidence="2 3">
    <name type="scientific">endosymbiont of Galathealinum brachiosum</name>
    <dbReference type="NCBI Taxonomy" id="2200906"/>
    <lineage>
        <taxon>Bacteria</taxon>
        <taxon>Pseudomonadati</taxon>
        <taxon>Pseudomonadota</taxon>
        <taxon>Gammaproteobacteria</taxon>
        <taxon>sulfur-oxidizing symbionts</taxon>
    </lineage>
</organism>
<dbReference type="PROSITE" id="PS50005">
    <property type="entry name" value="TPR"/>
    <property type="match status" value="1"/>
</dbReference>
<sequence length="332" mass="38685">MFAYFLMPACSLLHKTPESLDHDLKQWLTQNEYDEIDNALQNIDKNDKAFKSILDKTETIVVNKNQFIEKTSVNAQKLKSSNDWQQALNVYDDALEKIQDEPRLTHERSNLLRERDEQITALKKDMLMKRAHSLISYRKIYDKLHKLIPYDYNAQFDIDRYNADRTDVASHLKRCGDQARKNMQYEIARDCYALSDNLAPSKQKQLWLSKINAQLKDKSIKKRQKELLDLYEVTYNKHEYNKAQSHLSALLTVTPSHEKAKALLSTLNSEISKLVANKISSGKTLYSENKIDDALKIWQQAAQLEPENKELIQLINRAKKVSLKIQSLEKTQ</sequence>
<keyword evidence="1" id="KW-0802">TPR repeat</keyword>
<evidence type="ECO:0000313" key="2">
    <source>
        <dbReference type="EMBL" id="RDH82760.1"/>
    </source>
</evidence>
<dbReference type="EMBL" id="QFXC01000011">
    <property type="protein sequence ID" value="RDH82760.1"/>
    <property type="molecule type" value="Genomic_DNA"/>
</dbReference>
<proteinExistence type="predicted"/>
<dbReference type="AlphaFoldDB" id="A0A370DDV8"/>
<accession>A0A370DDV8</accession>
<dbReference type="Proteomes" id="UP000254266">
    <property type="component" value="Unassembled WGS sequence"/>
</dbReference>
<dbReference type="InterPro" id="IPR019734">
    <property type="entry name" value="TPR_rpt"/>
</dbReference>
<keyword evidence="3" id="KW-1185">Reference proteome</keyword>
<evidence type="ECO:0000256" key="1">
    <source>
        <dbReference type="PROSITE-ProRule" id="PRU00339"/>
    </source>
</evidence>
<evidence type="ECO:0000313" key="3">
    <source>
        <dbReference type="Proteomes" id="UP000254266"/>
    </source>
</evidence>
<reference evidence="2 3" key="1">
    <citation type="journal article" date="2018" name="ISME J.">
        <title>Endosymbiont genomes yield clues of tubeworm success.</title>
        <authorList>
            <person name="Li Y."/>
            <person name="Liles M.R."/>
            <person name="Halanych K.M."/>
        </authorList>
    </citation>
    <scope>NUCLEOTIDE SEQUENCE [LARGE SCALE GENOMIC DNA]</scope>
    <source>
        <strain evidence="2">A1464</strain>
    </source>
</reference>
<dbReference type="InterPro" id="IPR011990">
    <property type="entry name" value="TPR-like_helical_dom_sf"/>
</dbReference>
<name>A0A370DDV8_9GAMM</name>
<dbReference type="Gene3D" id="1.25.40.10">
    <property type="entry name" value="Tetratricopeptide repeat domain"/>
    <property type="match status" value="1"/>
</dbReference>
<dbReference type="SUPFAM" id="SSF48452">
    <property type="entry name" value="TPR-like"/>
    <property type="match status" value="1"/>
</dbReference>
<feature type="repeat" description="TPR" evidence="1">
    <location>
        <begin position="275"/>
        <end position="308"/>
    </location>
</feature>